<name>A0A6I8UQ58_DROPS</name>
<dbReference type="Gene3D" id="1.25.40.10">
    <property type="entry name" value="Tetratricopeptide repeat domain"/>
    <property type="match status" value="2"/>
</dbReference>
<dbReference type="SUPFAM" id="SSF50249">
    <property type="entry name" value="Nucleic acid-binding proteins"/>
    <property type="match status" value="3"/>
</dbReference>
<evidence type="ECO:0000313" key="8">
    <source>
        <dbReference type="RefSeq" id="XP_001359140.2"/>
    </source>
</evidence>
<dbReference type="InterPro" id="IPR045209">
    <property type="entry name" value="Rrp5"/>
</dbReference>
<organism evidence="7 8">
    <name type="scientific">Drosophila pseudoobscura pseudoobscura</name>
    <name type="common">Fruit fly</name>
    <dbReference type="NCBI Taxonomy" id="46245"/>
    <lineage>
        <taxon>Eukaryota</taxon>
        <taxon>Metazoa</taxon>
        <taxon>Ecdysozoa</taxon>
        <taxon>Arthropoda</taxon>
        <taxon>Hexapoda</taxon>
        <taxon>Insecta</taxon>
        <taxon>Pterygota</taxon>
        <taxon>Neoptera</taxon>
        <taxon>Endopterygota</taxon>
        <taxon>Diptera</taxon>
        <taxon>Brachycera</taxon>
        <taxon>Muscomorpha</taxon>
        <taxon>Ephydroidea</taxon>
        <taxon>Drosophilidae</taxon>
        <taxon>Drosophila</taxon>
        <taxon>Sophophora</taxon>
    </lineage>
</organism>
<feature type="region of interest" description="Disordered" evidence="5">
    <location>
        <begin position="1109"/>
        <end position="1149"/>
    </location>
</feature>
<dbReference type="KEGG" id="dpo:4802167"/>
<feature type="region of interest" description="Disordered" evidence="5">
    <location>
        <begin position="1002"/>
        <end position="1095"/>
    </location>
</feature>
<dbReference type="SUPFAM" id="SSF48452">
    <property type="entry name" value="TPR-like"/>
    <property type="match status" value="2"/>
</dbReference>
<dbReference type="InterPro" id="IPR012340">
    <property type="entry name" value="NA-bd_OB-fold"/>
</dbReference>
<dbReference type="GO" id="GO:0006364">
    <property type="term" value="P:rRNA processing"/>
    <property type="evidence" value="ECO:0007669"/>
    <property type="project" value="UniProtKB-KW"/>
</dbReference>
<feature type="compositionally biased region" description="Polar residues" evidence="5">
    <location>
        <begin position="1045"/>
        <end position="1065"/>
    </location>
</feature>
<dbReference type="InParanoid" id="A0A6I8UQ58"/>
<keyword evidence="2" id="KW-0698">rRNA processing</keyword>
<accession>A0A6I8UQ58</accession>
<dbReference type="InterPro" id="IPR003107">
    <property type="entry name" value="HAT"/>
</dbReference>
<dbReference type="InterPro" id="IPR055430">
    <property type="entry name" value="HAT_Syf1_CNRKL1_C"/>
</dbReference>
<evidence type="ECO:0000256" key="1">
    <source>
        <dbReference type="ARBA" id="ARBA00004604"/>
    </source>
</evidence>
<reference evidence="8" key="2">
    <citation type="submission" date="2025-08" db="UniProtKB">
        <authorList>
            <consortium name="RefSeq"/>
        </authorList>
    </citation>
    <scope>IDENTIFICATION</scope>
    <source>
        <strain evidence="8">MV-25-SWS-2005</strain>
        <tissue evidence="8">Whole body</tissue>
    </source>
</reference>
<evidence type="ECO:0000256" key="3">
    <source>
        <dbReference type="ARBA" id="ARBA00022737"/>
    </source>
</evidence>
<dbReference type="CDD" id="cd05694">
    <property type="entry name" value="S1_Rrp5_repeat_hs2_sc2"/>
    <property type="match status" value="1"/>
</dbReference>
<keyword evidence="7" id="KW-1185">Reference proteome</keyword>
<dbReference type="InterPro" id="IPR048059">
    <property type="entry name" value="Rrp5_S1_rpt_hs1_sc1"/>
</dbReference>
<reference evidence="7" key="1">
    <citation type="submission" date="2024-06" db="UniProtKB">
        <authorList>
            <consortium name="RefSeq"/>
        </authorList>
    </citation>
    <scope>NUCLEOTIDE SEQUENCE [LARGE SCALE GENOMIC DNA]</scope>
    <source>
        <strain evidence="7">MV2-25</strain>
    </source>
</reference>
<evidence type="ECO:0000256" key="5">
    <source>
        <dbReference type="SAM" id="MobiDB-lite"/>
    </source>
</evidence>
<dbReference type="GO" id="GO:0003723">
    <property type="term" value="F:RNA binding"/>
    <property type="evidence" value="ECO:0007669"/>
    <property type="project" value="TreeGrafter"/>
</dbReference>
<evidence type="ECO:0000313" key="7">
    <source>
        <dbReference type="Proteomes" id="UP000001819"/>
    </source>
</evidence>
<dbReference type="SMART" id="SM00386">
    <property type="entry name" value="HAT"/>
    <property type="match status" value="5"/>
</dbReference>
<comment type="subcellular location">
    <subcellularLocation>
        <location evidence="1">Nucleus</location>
        <location evidence="1">Nucleolus</location>
    </subcellularLocation>
</comment>
<protein>
    <submittedName>
        <fullName evidence="8">Protein RRP5 homolog</fullName>
    </submittedName>
</protein>
<dbReference type="InterPro" id="IPR011990">
    <property type="entry name" value="TPR-like_helical_dom_sf"/>
</dbReference>
<dbReference type="SMART" id="SM00316">
    <property type="entry name" value="S1"/>
    <property type="match status" value="5"/>
</dbReference>
<feature type="domain" description="S1 motif" evidence="6">
    <location>
        <begin position="442"/>
        <end position="506"/>
    </location>
</feature>
<evidence type="ECO:0000259" key="6">
    <source>
        <dbReference type="PROSITE" id="PS50126"/>
    </source>
</evidence>
<dbReference type="PANTHER" id="PTHR23270:SF10">
    <property type="entry name" value="PROTEIN RRP5 HOMOLOG"/>
    <property type="match status" value="1"/>
</dbReference>
<evidence type="ECO:0000256" key="2">
    <source>
        <dbReference type="ARBA" id="ARBA00022552"/>
    </source>
</evidence>
<proteinExistence type="predicted"/>
<dbReference type="InterPro" id="IPR003029">
    <property type="entry name" value="S1_domain"/>
</dbReference>
<dbReference type="PROSITE" id="PS50126">
    <property type="entry name" value="S1"/>
    <property type="match status" value="2"/>
</dbReference>
<feature type="domain" description="S1 motif" evidence="6">
    <location>
        <begin position="526"/>
        <end position="589"/>
    </location>
</feature>
<sequence length="1433" mass="159865">MVPNEKSFPRGGIIHAEAKSANSNIIFGATQKKAKKGQQSKAKDSFLKELTEEYNDQLESASAETLRLDTLQEDMLVMGVVKESSAISLQIAIPGRMTARTQVGEISEAYTRVAQSAMAGETSDYHDLTELFPVGTIVYGKAIKTDKPGSNRTSVLLSLKPADVHERLHHKNIKKGFVFSGAISEALEHGYVIETGIQGLTAFVACEAAEQTLHVGQLAFLKVKQVKHDASTSSCTCVHVQQDALKIKSQNESNLDYILPGSIVRFNVSKLLKDGLKGSIMNESFTAYVNEHHLANALETPEDYELNEEYHARVLYVMPLTKLVYLTLNLDIKQRAEDVEEQEEEPLKPGSIVEKAKVLRLGSGGVVLLLNKKLKAILSYGSIKANFKGNYDKDEVLSKYGRKTKHKVRVLGYDMIESLYYCSDDPNLVNEKLYSLEDLNPGDIVTAKMIKKDEKINGWTVKIGRLNGIIDQLYLANNLRYEAGQRVRCRVLDISLDRKTCYLSNRSEYLRKDAKLLTSLSAAHEGGVYLGTVVRCEPGYILVKFGDGIKGVLHRQNLSEKSSLSFFEGQTTTFRILSRNKDQITLTLPEDKFQLGEICPVEITNALDAGLEMKITYPADEDEDADQDDEQEPKIEEFLGLIPSSLLSDHVELIAAQKRIHPVGSHTEAACIGQNIFSLRDVPYFSGQLTTDWKTVQVGDIVRAYVKNVSTDQVVDLMVAIRDYNKVVKVHVKMLRLNAVRALPVDLTPDQLLYVKVLSKSVETKTLTVSAKLTDVWSGDLGETAKLVESYFDELMQIRSVLKEKSAPIAKFDLGKTISVIFKGIDPVSNDWLYTVEGSPKVKALLVSSLAPAGSAATPQVGSKQPAVILWIDYADDLLLISTKKVDIEHINTQWLIPSNLIGKTGMKAKVLLKLDSVIVCSLKKGVNPLVICPVRLHANDVENSGSAGLRPGDFCNIGFIHEELPIAVPETVWRLWKGTKRAATATAEETLGPVKAKKAKIEAAPVKSKQEKIEAAPAKSKKAKAEPTPTKRKAEEAVQPQPPTNGQKKVESLTNGISKKNNGQFFEDKTPAKSAKANAETAKGNATQHEAAKARMPGVANFWESDLNQTKDASSDEEEDEPTTAETQTNSNKKKRLSAKEKAKAEVKEEKRLREIEERNADPQARLETIDQYERLVIAQPNNSMSWLKYISFLLSNTEIEKARDLARRAIATISFREPQELRNIWSALLSMELVYGNNFDEVLKEALQSNDPLETYISVVDILKKNNQRERLSSVLVILLKKFKSEPKVWRLVAEAYFWLGKSDQVHSLLQRALRSLPNPEHINLIVAFAKLYENNDDKDMAQTLLDDIVTSYPKRIDIWSVYVDMLIKTGQIDSARNVLDRAVQQKLKPEKMRVIYKKYLTLEKKHGSKATEAKVMQEAEEWVKNFTKSI</sequence>
<keyword evidence="4" id="KW-0539">Nucleus</keyword>
<dbReference type="CDD" id="cd05693">
    <property type="entry name" value="S1_Rrp5_repeat_hs1_sc1"/>
    <property type="match status" value="1"/>
</dbReference>
<dbReference type="FunCoup" id="A0A6I8UQ58">
    <property type="interactions" value="2540"/>
</dbReference>
<gene>
    <name evidence="8" type="primary">Rrp5</name>
</gene>
<dbReference type="GO" id="GO:0032040">
    <property type="term" value="C:small-subunit processome"/>
    <property type="evidence" value="ECO:0007669"/>
    <property type="project" value="TreeGrafter"/>
</dbReference>
<dbReference type="Pfam" id="PF23231">
    <property type="entry name" value="HAT_Syf1_CNRKL1_C"/>
    <property type="match status" value="1"/>
</dbReference>
<dbReference type="Proteomes" id="UP000001819">
    <property type="component" value="Chromosome 2"/>
</dbReference>
<keyword evidence="3" id="KW-0677">Repeat</keyword>
<dbReference type="PANTHER" id="PTHR23270">
    <property type="entry name" value="PROGRAMMED CELL DEATH PROTEIN 11 PRE-RRNA PROCESSING PROTEIN RRP5"/>
    <property type="match status" value="1"/>
</dbReference>
<dbReference type="Gene3D" id="2.40.50.140">
    <property type="entry name" value="Nucleic acid-binding proteins"/>
    <property type="match status" value="2"/>
</dbReference>
<evidence type="ECO:0000256" key="4">
    <source>
        <dbReference type="ARBA" id="ARBA00023242"/>
    </source>
</evidence>
<dbReference type="RefSeq" id="XP_001359140.2">
    <property type="nucleotide sequence ID" value="XM_001359103.5"/>
</dbReference>
<feature type="compositionally biased region" description="Basic and acidic residues" evidence="5">
    <location>
        <begin position="1139"/>
        <end position="1149"/>
    </location>
</feature>